<evidence type="ECO:0000259" key="1">
    <source>
        <dbReference type="SMART" id="SM00848"/>
    </source>
</evidence>
<reference evidence="2 3" key="1">
    <citation type="submission" date="2020-10" db="EMBL/GenBank/DDBJ databases">
        <title>Chromosome-scale genome assembly of the Allis shad, Alosa alosa.</title>
        <authorList>
            <person name="Margot Z."/>
            <person name="Christophe K."/>
            <person name="Cabau C."/>
            <person name="Louis A."/>
            <person name="Berthelot C."/>
            <person name="Parey E."/>
            <person name="Roest Crollius H."/>
            <person name="Montfort J."/>
            <person name="Robinson-Rechavi M."/>
            <person name="Bucao C."/>
            <person name="Bouchez O."/>
            <person name="Gislard M."/>
            <person name="Lluch J."/>
            <person name="Milhes M."/>
            <person name="Lampietro C."/>
            <person name="Lopez Roques C."/>
            <person name="Donnadieu C."/>
            <person name="Braasch I."/>
            <person name="Desvignes T."/>
            <person name="Postlethwait J."/>
            <person name="Bobe J."/>
            <person name="Guiguen Y."/>
        </authorList>
    </citation>
    <scope>NUCLEOTIDE SEQUENCE [LARGE SCALE GENOMIC DNA]</scope>
    <source>
        <strain evidence="2">M-15738</strain>
        <tissue evidence="2">Blood</tissue>
    </source>
</reference>
<dbReference type="AlphaFoldDB" id="A0AAV6HHA3"/>
<dbReference type="SMART" id="SM00848">
    <property type="entry name" value="Inhibitor_I29"/>
    <property type="match status" value="1"/>
</dbReference>
<feature type="domain" description="Cathepsin propeptide inhibitor" evidence="1">
    <location>
        <begin position="53"/>
        <end position="115"/>
    </location>
</feature>
<dbReference type="Gene3D" id="1.10.287.2250">
    <property type="match status" value="1"/>
</dbReference>
<keyword evidence="3" id="KW-1185">Reference proteome</keyword>
<dbReference type="InterPro" id="IPR013201">
    <property type="entry name" value="Prot_inhib_I29"/>
</dbReference>
<accession>A0AAV6HHA3</accession>
<dbReference type="InterPro" id="IPR038765">
    <property type="entry name" value="Papain-like_cys_pep_sf"/>
</dbReference>
<protein>
    <recommendedName>
        <fullName evidence="1">Cathepsin propeptide inhibitor domain-containing protein</fullName>
    </recommendedName>
</protein>
<evidence type="ECO:0000313" key="3">
    <source>
        <dbReference type="Proteomes" id="UP000823561"/>
    </source>
</evidence>
<dbReference type="SUPFAM" id="SSF54001">
    <property type="entry name" value="Cysteine proteinases"/>
    <property type="match status" value="1"/>
</dbReference>
<name>A0AAV6HHA3_9TELE</name>
<gene>
    <name evidence="2" type="ORF">AALO_G00001670</name>
</gene>
<dbReference type="Proteomes" id="UP000823561">
    <property type="component" value="Chromosome 1"/>
</dbReference>
<evidence type="ECO:0000313" key="2">
    <source>
        <dbReference type="EMBL" id="KAG5285291.1"/>
    </source>
</evidence>
<proteinExistence type="predicted"/>
<dbReference type="EMBL" id="JADWDJ010000001">
    <property type="protein sequence ID" value="KAG5285291.1"/>
    <property type="molecule type" value="Genomic_DNA"/>
</dbReference>
<organism evidence="2 3">
    <name type="scientific">Alosa alosa</name>
    <name type="common">allis shad</name>
    <dbReference type="NCBI Taxonomy" id="278164"/>
    <lineage>
        <taxon>Eukaryota</taxon>
        <taxon>Metazoa</taxon>
        <taxon>Chordata</taxon>
        <taxon>Craniata</taxon>
        <taxon>Vertebrata</taxon>
        <taxon>Euteleostomi</taxon>
        <taxon>Actinopterygii</taxon>
        <taxon>Neopterygii</taxon>
        <taxon>Teleostei</taxon>
        <taxon>Clupei</taxon>
        <taxon>Clupeiformes</taxon>
        <taxon>Clupeoidei</taxon>
        <taxon>Clupeidae</taxon>
        <taxon>Alosa</taxon>
    </lineage>
</organism>
<comment type="caution">
    <text evidence="2">The sequence shown here is derived from an EMBL/GenBank/DDBJ whole genome shotgun (WGS) entry which is preliminary data.</text>
</comment>
<dbReference type="Pfam" id="PF08246">
    <property type="entry name" value="Inhibitor_I29"/>
    <property type="match status" value="1"/>
</dbReference>
<sequence length="136" mass="15728">MRRGVGFLIAARQLEYSTRELLYNALLFISITLWNLREIKMATTSPSEIDQEFHEWKLKHNKVYSTPEEEARRKVLWLASREKVLAHNKLADQGVHTWWMGMNQFSDMDSANGEVPCGCMAPRNQDKKCGKSHGDC</sequence>